<name>A0ABS6JA83_9BACI</name>
<protein>
    <submittedName>
        <fullName evidence="2">Alpha/beta hydrolase</fullName>
    </submittedName>
</protein>
<keyword evidence="2" id="KW-0378">Hydrolase</keyword>
<dbReference type="PANTHER" id="PTHR43798">
    <property type="entry name" value="MONOACYLGLYCEROL LIPASE"/>
    <property type="match status" value="1"/>
</dbReference>
<dbReference type="Proteomes" id="UP000784880">
    <property type="component" value="Unassembled WGS sequence"/>
</dbReference>
<feature type="domain" description="AB hydrolase-1" evidence="1">
    <location>
        <begin position="24"/>
        <end position="143"/>
    </location>
</feature>
<dbReference type="InterPro" id="IPR000073">
    <property type="entry name" value="AB_hydrolase_1"/>
</dbReference>
<evidence type="ECO:0000313" key="2">
    <source>
        <dbReference type="EMBL" id="MBU9710456.1"/>
    </source>
</evidence>
<dbReference type="InterPro" id="IPR050266">
    <property type="entry name" value="AB_hydrolase_sf"/>
</dbReference>
<gene>
    <name evidence="2" type="ORF">KS419_01635</name>
</gene>
<sequence>MPFFEMNNGKLFYEIKGTGKKEIAVVFLNGVMTTTASWALYYPLFEKLGYSVLLHDFKGQMKSDKPKGPYTFKDHASDLKQLLDYLEIKKIHIISTSYGSQVGLRFAMDYPDETGSLTIIGGASEIDDNARLFVEGWKKFAEKGSGEEFFWGVVPSIYHNDFVSANRGFLDERAQLLNEIHPDYFKGQINLYDTFINDTTMTGELEKIGCPSLVLVGEEDKLMPRKFSEILVKKIPQAEFAIIPNAAHVTIFEQPEVVKSIITGFVVKNT</sequence>
<dbReference type="PANTHER" id="PTHR43798:SF33">
    <property type="entry name" value="HYDROLASE, PUTATIVE (AFU_ORTHOLOGUE AFUA_2G14860)-RELATED"/>
    <property type="match status" value="1"/>
</dbReference>
<dbReference type="Pfam" id="PF00561">
    <property type="entry name" value="Abhydrolase_1"/>
    <property type="match status" value="1"/>
</dbReference>
<comment type="caution">
    <text evidence="2">The sequence shown here is derived from an EMBL/GenBank/DDBJ whole genome shotgun (WGS) entry which is preliminary data.</text>
</comment>
<evidence type="ECO:0000313" key="3">
    <source>
        <dbReference type="Proteomes" id="UP000784880"/>
    </source>
</evidence>
<reference evidence="2 3" key="1">
    <citation type="submission" date="2021-06" db="EMBL/GenBank/DDBJ databases">
        <title>Bacillus sp. RD4P76, an endophyte from a halophyte.</title>
        <authorList>
            <person name="Sun J.-Q."/>
        </authorList>
    </citation>
    <scope>NUCLEOTIDE SEQUENCE [LARGE SCALE GENOMIC DNA]</scope>
    <source>
        <strain evidence="2 3">CGMCC 1.15917</strain>
    </source>
</reference>
<dbReference type="RefSeq" id="WP_217064349.1">
    <property type="nucleotide sequence ID" value="NZ_JAHQCS010000030.1"/>
</dbReference>
<organism evidence="2 3">
    <name type="scientific">Evansella tamaricis</name>
    <dbReference type="NCBI Taxonomy" id="2069301"/>
    <lineage>
        <taxon>Bacteria</taxon>
        <taxon>Bacillati</taxon>
        <taxon>Bacillota</taxon>
        <taxon>Bacilli</taxon>
        <taxon>Bacillales</taxon>
        <taxon>Bacillaceae</taxon>
        <taxon>Evansella</taxon>
    </lineage>
</organism>
<dbReference type="EMBL" id="JAHQCS010000030">
    <property type="protein sequence ID" value="MBU9710456.1"/>
    <property type="molecule type" value="Genomic_DNA"/>
</dbReference>
<accession>A0ABS6JA83</accession>
<proteinExistence type="predicted"/>
<keyword evidence="3" id="KW-1185">Reference proteome</keyword>
<evidence type="ECO:0000259" key="1">
    <source>
        <dbReference type="Pfam" id="PF00561"/>
    </source>
</evidence>
<dbReference type="GO" id="GO:0016787">
    <property type="term" value="F:hydrolase activity"/>
    <property type="evidence" value="ECO:0007669"/>
    <property type="project" value="UniProtKB-KW"/>
</dbReference>